<dbReference type="RefSeq" id="WP_092891817.1">
    <property type="nucleotide sequence ID" value="NZ_FOOQ01000002.1"/>
</dbReference>
<proteinExistence type="predicted"/>
<accession>A0A1I2RT78</accession>
<dbReference type="Proteomes" id="UP000198876">
    <property type="component" value="Unassembled WGS sequence"/>
</dbReference>
<reference evidence="2" key="1">
    <citation type="submission" date="2016-10" db="EMBL/GenBank/DDBJ databases">
        <authorList>
            <person name="Varghese N."/>
            <person name="Submissions S."/>
        </authorList>
    </citation>
    <scope>NUCLEOTIDE SEQUENCE [LARGE SCALE GENOMIC DNA]</scope>
    <source>
        <strain evidence="2">CGMCC 1.7739</strain>
    </source>
</reference>
<protein>
    <submittedName>
        <fullName evidence="1">Uncharacterized protein</fullName>
    </submittedName>
</protein>
<dbReference type="OrthoDB" id="326392at2157"/>
<evidence type="ECO:0000313" key="2">
    <source>
        <dbReference type="Proteomes" id="UP000198876"/>
    </source>
</evidence>
<name>A0A1I2RT78_9EURY</name>
<dbReference type="EMBL" id="FOOQ01000002">
    <property type="protein sequence ID" value="SFG43732.1"/>
    <property type="molecule type" value="Genomic_DNA"/>
</dbReference>
<organism evidence="1 2">
    <name type="scientific">Halopelagius inordinatus</name>
    <dbReference type="NCBI Taxonomy" id="553467"/>
    <lineage>
        <taxon>Archaea</taxon>
        <taxon>Methanobacteriati</taxon>
        <taxon>Methanobacteriota</taxon>
        <taxon>Stenosarchaea group</taxon>
        <taxon>Halobacteria</taxon>
        <taxon>Halobacteriales</taxon>
        <taxon>Haloferacaceae</taxon>
    </lineage>
</organism>
<evidence type="ECO:0000313" key="1">
    <source>
        <dbReference type="EMBL" id="SFG43732.1"/>
    </source>
</evidence>
<keyword evidence="2" id="KW-1185">Reference proteome</keyword>
<dbReference type="STRING" id="553467.SAMN04488063_2044"/>
<dbReference type="AlphaFoldDB" id="A0A1I2RT78"/>
<gene>
    <name evidence="1" type="ORF">SAMN04488063_2044</name>
</gene>
<sequence>MTRERGGNVTTTGEFTDELRSLLSEAVENGIDVEGGWLVQSPSDETPDWDVEIWRVERGDAEADDR</sequence>